<accession>A0ABQ8G625</accession>
<evidence type="ECO:0000256" key="1">
    <source>
        <dbReference type="SAM" id="SignalP"/>
    </source>
</evidence>
<keyword evidence="3" id="KW-1185">Reference proteome</keyword>
<proteinExistence type="predicted"/>
<feature type="signal peptide" evidence="1">
    <location>
        <begin position="1"/>
        <end position="18"/>
    </location>
</feature>
<name>A0ABQ8G625_9PEZI</name>
<reference evidence="2 3" key="1">
    <citation type="journal article" date="2021" name="Nat. Commun.">
        <title>Genetic determinants of endophytism in the Arabidopsis root mycobiome.</title>
        <authorList>
            <person name="Mesny F."/>
            <person name="Miyauchi S."/>
            <person name="Thiergart T."/>
            <person name="Pickel B."/>
            <person name="Atanasova L."/>
            <person name="Karlsson M."/>
            <person name="Huettel B."/>
            <person name="Barry K.W."/>
            <person name="Haridas S."/>
            <person name="Chen C."/>
            <person name="Bauer D."/>
            <person name="Andreopoulos W."/>
            <person name="Pangilinan J."/>
            <person name="LaButti K."/>
            <person name="Riley R."/>
            <person name="Lipzen A."/>
            <person name="Clum A."/>
            <person name="Drula E."/>
            <person name="Henrissat B."/>
            <person name="Kohler A."/>
            <person name="Grigoriev I.V."/>
            <person name="Martin F.M."/>
            <person name="Hacquard S."/>
        </authorList>
    </citation>
    <scope>NUCLEOTIDE SEQUENCE [LARGE SCALE GENOMIC DNA]</scope>
    <source>
        <strain evidence="2 3">MPI-SDFR-AT-0080</strain>
    </source>
</reference>
<evidence type="ECO:0000313" key="3">
    <source>
        <dbReference type="Proteomes" id="UP000774617"/>
    </source>
</evidence>
<evidence type="ECO:0008006" key="4">
    <source>
        <dbReference type="Google" id="ProtNLM"/>
    </source>
</evidence>
<dbReference type="Proteomes" id="UP000774617">
    <property type="component" value="Unassembled WGS sequence"/>
</dbReference>
<comment type="caution">
    <text evidence="2">The sequence shown here is derived from an EMBL/GenBank/DDBJ whole genome shotgun (WGS) entry which is preliminary data.</text>
</comment>
<gene>
    <name evidence="2" type="ORF">B0J12DRAFT_199990</name>
</gene>
<dbReference type="EMBL" id="JAGTJR010000023">
    <property type="protein sequence ID" value="KAH7043350.1"/>
    <property type="molecule type" value="Genomic_DNA"/>
</dbReference>
<sequence length="183" mass="20325">MKLSTLPSVAALLPAAYAAIDTTPFKMIAVSKNATIDGAPLKATDQFFFIGRETNSTCGDVDPILAMGDINGTLTMYRSPNANYSQTAYVDISGVADGLFAYSWPDYFSKPTNEYPYLNRFSRIENKLQYGGGNWLACSGSDQSFWVYSERDYGKPQQYKDECIPFEIRTESVKNATSCKYLV</sequence>
<feature type="chain" id="PRO_5046890563" description="Cell wall protein PhiA" evidence="1">
    <location>
        <begin position="19"/>
        <end position="183"/>
    </location>
</feature>
<protein>
    <recommendedName>
        <fullName evidence="4">Cell wall protein PhiA</fullName>
    </recommendedName>
</protein>
<keyword evidence="1" id="KW-0732">Signal</keyword>
<evidence type="ECO:0000313" key="2">
    <source>
        <dbReference type="EMBL" id="KAH7043350.1"/>
    </source>
</evidence>
<organism evidence="2 3">
    <name type="scientific">Macrophomina phaseolina</name>
    <dbReference type="NCBI Taxonomy" id="35725"/>
    <lineage>
        <taxon>Eukaryota</taxon>
        <taxon>Fungi</taxon>
        <taxon>Dikarya</taxon>
        <taxon>Ascomycota</taxon>
        <taxon>Pezizomycotina</taxon>
        <taxon>Dothideomycetes</taxon>
        <taxon>Dothideomycetes incertae sedis</taxon>
        <taxon>Botryosphaeriales</taxon>
        <taxon>Botryosphaeriaceae</taxon>
        <taxon>Macrophomina</taxon>
    </lineage>
</organism>